<dbReference type="GO" id="GO:0005886">
    <property type="term" value="C:plasma membrane"/>
    <property type="evidence" value="ECO:0007669"/>
    <property type="project" value="UniProtKB-SubCell"/>
</dbReference>
<feature type="transmembrane region" description="Helical" evidence="10">
    <location>
        <begin position="168"/>
        <end position="184"/>
    </location>
</feature>
<protein>
    <recommendedName>
        <fullName evidence="10">Glycerol-3-phosphate acyltransferase</fullName>
    </recommendedName>
    <alternativeName>
        <fullName evidence="10">Acyl-PO4 G3P acyltransferase</fullName>
    </alternativeName>
    <alternativeName>
        <fullName evidence="10">Acyl-phosphate--glycerol-3-phosphate acyltransferase</fullName>
    </alternativeName>
    <alternativeName>
        <fullName evidence="10">G3P acyltransferase</fullName>
        <shortName evidence="10">GPAT</shortName>
        <ecNumber evidence="10">2.3.1.275</ecNumber>
    </alternativeName>
    <alternativeName>
        <fullName evidence="10">Lysophosphatidic acid synthase</fullName>
        <shortName evidence="10">LPA synthase</shortName>
    </alternativeName>
</protein>
<dbReference type="Proteomes" id="UP000257143">
    <property type="component" value="Unassembled WGS sequence"/>
</dbReference>
<feature type="transmembrane region" description="Helical" evidence="10">
    <location>
        <begin position="144"/>
        <end position="162"/>
    </location>
</feature>
<keyword evidence="1 10" id="KW-1003">Cell membrane</keyword>
<keyword evidence="5 10" id="KW-1133">Transmembrane helix</keyword>
<dbReference type="EC" id="2.3.1.275" evidence="10"/>
<dbReference type="PANTHER" id="PTHR30309">
    <property type="entry name" value="INNER MEMBRANE PROTEIN YGIH"/>
    <property type="match status" value="1"/>
</dbReference>
<keyword evidence="4 10" id="KW-0812">Transmembrane</keyword>
<keyword evidence="11" id="KW-0012">Acyltransferase</keyword>
<comment type="subunit">
    <text evidence="10">Probably interacts with PlsX.</text>
</comment>
<dbReference type="AlphaFoldDB" id="A0A3D8Q171"/>
<evidence type="ECO:0000256" key="6">
    <source>
        <dbReference type="ARBA" id="ARBA00023098"/>
    </source>
</evidence>
<comment type="caution">
    <text evidence="11">The sequence shown here is derived from an EMBL/GenBank/DDBJ whole genome shotgun (WGS) entry which is preliminary data.</text>
</comment>
<keyword evidence="9 10" id="KW-1208">Phospholipid metabolism</keyword>
<comment type="catalytic activity">
    <reaction evidence="10">
        <text>an acyl phosphate + sn-glycerol 3-phosphate = a 1-acyl-sn-glycero-3-phosphate + phosphate</text>
        <dbReference type="Rhea" id="RHEA:34075"/>
        <dbReference type="ChEBI" id="CHEBI:43474"/>
        <dbReference type="ChEBI" id="CHEBI:57597"/>
        <dbReference type="ChEBI" id="CHEBI:57970"/>
        <dbReference type="ChEBI" id="CHEBI:59918"/>
        <dbReference type="EC" id="2.3.1.275"/>
    </reaction>
</comment>
<comment type="subcellular location">
    <subcellularLocation>
        <location evidence="10">Cell membrane</location>
        <topology evidence="10">Multi-pass membrane protein</topology>
    </subcellularLocation>
</comment>
<dbReference type="HAMAP" id="MF_01043">
    <property type="entry name" value="PlsY"/>
    <property type="match status" value="1"/>
</dbReference>
<dbReference type="GO" id="GO:0008654">
    <property type="term" value="P:phospholipid biosynthetic process"/>
    <property type="evidence" value="ECO:0007669"/>
    <property type="project" value="UniProtKB-UniRule"/>
</dbReference>
<organism evidence="11 12">
    <name type="scientific">Oceanobacillus arenosus</name>
    <dbReference type="NCBI Taxonomy" id="1229153"/>
    <lineage>
        <taxon>Bacteria</taxon>
        <taxon>Bacillati</taxon>
        <taxon>Bacillota</taxon>
        <taxon>Bacilli</taxon>
        <taxon>Bacillales</taxon>
        <taxon>Bacillaceae</taxon>
        <taxon>Oceanobacillus</taxon>
    </lineage>
</organism>
<keyword evidence="2 10" id="KW-0444">Lipid biosynthesis</keyword>
<feature type="transmembrane region" description="Helical" evidence="10">
    <location>
        <begin position="83"/>
        <end position="102"/>
    </location>
</feature>
<dbReference type="SMART" id="SM01207">
    <property type="entry name" value="G3P_acyltransf"/>
    <property type="match status" value="1"/>
</dbReference>
<evidence type="ECO:0000256" key="9">
    <source>
        <dbReference type="ARBA" id="ARBA00023264"/>
    </source>
</evidence>
<reference evidence="12" key="1">
    <citation type="submission" date="2017-11" db="EMBL/GenBank/DDBJ databases">
        <authorList>
            <person name="Zhu W."/>
        </authorList>
    </citation>
    <scope>NUCLEOTIDE SEQUENCE [LARGE SCALE GENOMIC DNA]</scope>
    <source>
        <strain evidence="12">CAU 1183</strain>
    </source>
</reference>
<name>A0A3D8Q171_9BACI</name>
<evidence type="ECO:0000256" key="7">
    <source>
        <dbReference type="ARBA" id="ARBA00023136"/>
    </source>
</evidence>
<comment type="similarity">
    <text evidence="10">Belongs to the PlsY family.</text>
</comment>
<keyword evidence="6 10" id="KW-0443">Lipid metabolism</keyword>
<evidence type="ECO:0000256" key="3">
    <source>
        <dbReference type="ARBA" id="ARBA00022679"/>
    </source>
</evidence>
<keyword evidence="3 10" id="KW-0808">Transferase</keyword>
<dbReference type="Pfam" id="PF02660">
    <property type="entry name" value="G3P_acyltransf"/>
    <property type="match status" value="1"/>
</dbReference>
<comment type="function">
    <text evidence="10">Catalyzes the transfer of an acyl group from acyl-phosphate (acyl-PO(4)) to glycerol-3-phosphate (G3P) to form lysophosphatidic acid (LPA). This enzyme utilizes acyl-phosphate as fatty acyl donor, but not acyl-CoA or acyl-ACP.</text>
</comment>
<dbReference type="EMBL" id="PIOC01000003">
    <property type="protein sequence ID" value="RDW21348.1"/>
    <property type="molecule type" value="Genomic_DNA"/>
</dbReference>
<evidence type="ECO:0000313" key="11">
    <source>
        <dbReference type="EMBL" id="RDW21348.1"/>
    </source>
</evidence>
<proteinExistence type="inferred from homology"/>
<feature type="transmembrane region" description="Helical" evidence="10">
    <location>
        <begin position="114"/>
        <end position="137"/>
    </location>
</feature>
<evidence type="ECO:0000256" key="8">
    <source>
        <dbReference type="ARBA" id="ARBA00023209"/>
    </source>
</evidence>
<accession>A0A3D8Q171</accession>
<keyword evidence="12" id="KW-1185">Reference proteome</keyword>
<dbReference type="InterPro" id="IPR003811">
    <property type="entry name" value="G3P_acylTferase_PlsY"/>
</dbReference>
<evidence type="ECO:0000313" key="12">
    <source>
        <dbReference type="Proteomes" id="UP000257143"/>
    </source>
</evidence>
<dbReference type="OrthoDB" id="9777124at2"/>
<dbReference type="UniPathway" id="UPA00085"/>
<keyword evidence="7 10" id="KW-0472">Membrane</keyword>
<evidence type="ECO:0000256" key="5">
    <source>
        <dbReference type="ARBA" id="ARBA00022989"/>
    </source>
</evidence>
<feature type="transmembrane region" description="Helical" evidence="10">
    <location>
        <begin position="53"/>
        <end position="76"/>
    </location>
</feature>
<evidence type="ECO:0000256" key="10">
    <source>
        <dbReference type="HAMAP-Rule" id="MF_01043"/>
    </source>
</evidence>
<evidence type="ECO:0000256" key="4">
    <source>
        <dbReference type="ARBA" id="ARBA00022692"/>
    </source>
</evidence>
<dbReference type="PANTHER" id="PTHR30309:SF0">
    <property type="entry name" value="GLYCEROL-3-PHOSPHATE ACYLTRANSFERASE-RELATED"/>
    <property type="match status" value="1"/>
</dbReference>
<sequence length="201" mass="22693">MFFISIMLIGYLLGCINGAQIIGKYKQFNIKSSGSKNAGATNTFILLGWKSGVLVAFIDVFKAIISLVITASLLVYADIHFDLQVLLLYVNALFVLLGHIYPVTLHFNGGKGTASFLGFLLFLNWKFAIMAFIIFLCISFVTNYFVFGTFSAYLSFIIYTIFYYGRGPVYIAVLLTMFFIANHIDNFKRIINKEETKLSKR</sequence>
<evidence type="ECO:0000256" key="1">
    <source>
        <dbReference type="ARBA" id="ARBA00022475"/>
    </source>
</evidence>
<evidence type="ECO:0000256" key="2">
    <source>
        <dbReference type="ARBA" id="ARBA00022516"/>
    </source>
</evidence>
<gene>
    <name evidence="10" type="primary">plsY</name>
    <name evidence="11" type="ORF">CWR48_02755</name>
</gene>
<comment type="pathway">
    <text evidence="10">Lipid metabolism; phospholipid metabolism.</text>
</comment>
<dbReference type="RefSeq" id="WP_115771519.1">
    <property type="nucleotide sequence ID" value="NZ_PIOC01000003.1"/>
</dbReference>
<dbReference type="GO" id="GO:0043772">
    <property type="term" value="F:acyl-phosphate glycerol-3-phosphate acyltransferase activity"/>
    <property type="evidence" value="ECO:0007669"/>
    <property type="project" value="UniProtKB-UniRule"/>
</dbReference>
<keyword evidence="8 10" id="KW-0594">Phospholipid biosynthesis</keyword>